<feature type="compositionally biased region" description="Basic and acidic residues" evidence="1">
    <location>
        <begin position="1"/>
        <end position="10"/>
    </location>
</feature>
<evidence type="ECO:0000256" key="1">
    <source>
        <dbReference type="SAM" id="MobiDB-lite"/>
    </source>
</evidence>
<dbReference type="EMBL" id="DS268421">
    <property type="protein sequence ID" value="EFO89026.1"/>
    <property type="molecule type" value="Genomic_DNA"/>
</dbReference>
<proteinExistence type="predicted"/>
<protein>
    <submittedName>
        <fullName evidence="2">Uncharacterized protein</fullName>
    </submittedName>
</protein>
<accession>E3M1A8</accession>
<gene>
    <name evidence="2" type="ORF">CRE_06480</name>
</gene>
<organism evidence="3">
    <name type="scientific">Caenorhabditis remanei</name>
    <name type="common">Caenorhabditis vulgaris</name>
    <dbReference type="NCBI Taxonomy" id="31234"/>
    <lineage>
        <taxon>Eukaryota</taxon>
        <taxon>Metazoa</taxon>
        <taxon>Ecdysozoa</taxon>
        <taxon>Nematoda</taxon>
        <taxon>Chromadorea</taxon>
        <taxon>Rhabditida</taxon>
        <taxon>Rhabditina</taxon>
        <taxon>Rhabditomorpha</taxon>
        <taxon>Rhabditoidea</taxon>
        <taxon>Rhabditidae</taxon>
        <taxon>Peloderinae</taxon>
        <taxon>Caenorhabditis</taxon>
    </lineage>
</organism>
<feature type="region of interest" description="Disordered" evidence="1">
    <location>
        <begin position="1"/>
        <end position="49"/>
    </location>
</feature>
<dbReference type="Proteomes" id="UP000008281">
    <property type="component" value="Unassembled WGS sequence"/>
</dbReference>
<name>E3M1A8_CAERE</name>
<reference evidence="2" key="1">
    <citation type="submission" date="2007-07" db="EMBL/GenBank/DDBJ databases">
        <title>PCAP assembly of the Caenorhabditis remanei genome.</title>
        <authorList>
            <consortium name="The Caenorhabditis remanei Sequencing Consortium"/>
            <person name="Wilson R.K."/>
        </authorList>
    </citation>
    <scope>NUCLEOTIDE SEQUENCE [LARGE SCALE GENOMIC DNA]</scope>
    <source>
        <strain evidence="2">PB4641</strain>
    </source>
</reference>
<dbReference type="HOGENOM" id="CLU_1612339_0_0_1"/>
<evidence type="ECO:0000313" key="3">
    <source>
        <dbReference type="Proteomes" id="UP000008281"/>
    </source>
</evidence>
<evidence type="ECO:0000313" key="2">
    <source>
        <dbReference type="EMBL" id="EFO89026.1"/>
    </source>
</evidence>
<dbReference type="InParanoid" id="E3M1A8"/>
<sequence>MDGSVEEDHLTWGCVPPTRNKTVRRKMQPKNSSSNFTSRHHAAGTPTDPRAFWTIIDGSFNQGQLDKERTSSEKLLPEEHHHLINRTTPSIDGNNNCGQQYRRITTNNASNKKRQDNVPDNALLPARSEISRIRNPITFAAGSLSLHIEIFSSMMPPGQKNTFGQ</sequence>
<dbReference type="AlphaFoldDB" id="E3M1A8"/>
<keyword evidence="3" id="KW-1185">Reference proteome</keyword>